<dbReference type="RefSeq" id="WP_044830424.1">
    <property type="nucleotide sequence ID" value="NZ_CP059735.1"/>
</dbReference>
<dbReference type="Proteomes" id="UP000032568">
    <property type="component" value="Chromosome"/>
</dbReference>
<sequence length="341" mass="38455">MSEKKSTGYHTVYEALGHSYRALLEKSALPGRKENSVTFNLSRRPGIINLYPELAEPSRVFWRCDPRSPEQLQQQLLLPVKKSGFSWFGGGLENGVDRQSVIGLSKTIPGALFYPGYPNKGQEKVYLYAVELTGGYCDLDRMQRQVHRLINPDDNGVIDSYYPYDPRGKGEHGWCSPRQLYGDAATDKLPWHDVVGCWQVERKLLLTREINIRAGVRVANWQAAGKQVLAYHSNQAKECFELWCKQQLENFYYSAAGIIKLKGKAPENAKEAEAFYYQRHGGGGPVHYSPGGISSDKPKDKPLLKRRTGAADKGRLNRQGSLSFVSRKAYIDGFEYQPTIT</sequence>
<gene>
    <name evidence="2" type="ORF">SG35_022710</name>
</gene>
<evidence type="ECO:0000313" key="3">
    <source>
        <dbReference type="Proteomes" id="UP000032568"/>
    </source>
</evidence>
<proteinExistence type="predicted"/>
<feature type="region of interest" description="Disordered" evidence="1">
    <location>
        <begin position="287"/>
        <end position="312"/>
    </location>
</feature>
<protein>
    <submittedName>
        <fullName evidence="2">Uncharacterized protein</fullName>
    </submittedName>
</protein>
<dbReference type="AlphaFoldDB" id="A0AAE9YR51"/>
<evidence type="ECO:0000256" key="1">
    <source>
        <dbReference type="SAM" id="MobiDB-lite"/>
    </source>
</evidence>
<dbReference type="EMBL" id="CP059735">
    <property type="protein sequence ID" value="WDD98066.1"/>
    <property type="molecule type" value="Genomic_DNA"/>
</dbReference>
<organism evidence="2 3">
    <name type="scientific">Thalassomonas actiniarum</name>
    <dbReference type="NCBI Taxonomy" id="485447"/>
    <lineage>
        <taxon>Bacteria</taxon>
        <taxon>Pseudomonadati</taxon>
        <taxon>Pseudomonadota</taxon>
        <taxon>Gammaproteobacteria</taxon>
        <taxon>Alteromonadales</taxon>
        <taxon>Colwelliaceae</taxon>
        <taxon>Thalassomonas</taxon>
    </lineage>
</organism>
<feature type="compositionally biased region" description="Basic and acidic residues" evidence="1">
    <location>
        <begin position="296"/>
        <end position="312"/>
    </location>
</feature>
<reference evidence="2 3" key="2">
    <citation type="journal article" date="2022" name="Mar. Drugs">
        <title>Bioassay-Guided Fractionation Leads to the Detection of Cholic Acid Generated by the Rare Thalassomonas sp.</title>
        <authorList>
            <person name="Pheiffer F."/>
            <person name="Schneider Y.K."/>
            <person name="Hansen E.H."/>
            <person name="Andersen J.H."/>
            <person name="Isaksson J."/>
            <person name="Busche T."/>
            <person name="R C."/>
            <person name="Kalinowski J."/>
            <person name="Zyl L.V."/>
            <person name="Trindade M."/>
        </authorList>
    </citation>
    <scope>NUCLEOTIDE SEQUENCE [LARGE SCALE GENOMIC DNA]</scope>
    <source>
        <strain evidence="2 3">A5K-106</strain>
    </source>
</reference>
<dbReference type="KEGG" id="tact:SG35_022710"/>
<accession>A0AAE9YR51</accession>
<name>A0AAE9YR51_9GAMM</name>
<dbReference type="SUPFAM" id="SSF56399">
    <property type="entry name" value="ADP-ribosylation"/>
    <property type="match status" value="1"/>
</dbReference>
<reference evidence="2 3" key="1">
    <citation type="journal article" date="2015" name="Genome Announc.">
        <title>Draft Genome Sequences of Marine Isolates of Thalassomonas viridans and Thalassomonas actiniarum.</title>
        <authorList>
            <person name="Olonade I."/>
            <person name="van Zyl L.J."/>
            <person name="Trindade M."/>
        </authorList>
    </citation>
    <scope>NUCLEOTIDE SEQUENCE [LARGE SCALE GENOMIC DNA]</scope>
    <source>
        <strain evidence="2 3">A5K-106</strain>
    </source>
</reference>
<evidence type="ECO:0000313" key="2">
    <source>
        <dbReference type="EMBL" id="WDD98066.1"/>
    </source>
</evidence>
<keyword evidence="3" id="KW-1185">Reference proteome</keyword>